<proteinExistence type="predicted"/>
<organism evidence="2 3">
    <name type="scientific">Streptococcus oriscaviae</name>
    <dbReference type="NCBI Taxonomy" id="2781599"/>
    <lineage>
        <taxon>Bacteria</taxon>
        <taxon>Bacillati</taxon>
        <taxon>Bacillota</taxon>
        <taxon>Bacilli</taxon>
        <taxon>Lactobacillales</taxon>
        <taxon>Streptococcaceae</taxon>
        <taxon>Streptococcus</taxon>
    </lineage>
</organism>
<dbReference type="SUPFAM" id="SSF55729">
    <property type="entry name" value="Acyl-CoA N-acyltransferases (Nat)"/>
    <property type="match status" value="1"/>
</dbReference>
<protein>
    <submittedName>
        <fullName evidence="2">GNAT family N-acetyltransferase</fullName>
    </submittedName>
</protein>
<dbReference type="InterPro" id="IPR016181">
    <property type="entry name" value="Acyl_CoA_acyltransferase"/>
</dbReference>
<dbReference type="Gene3D" id="3.40.630.30">
    <property type="match status" value="1"/>
</dbReference>
<gene>
    <name evidence="2" type="ORF">INT76_06545</name>
</gene>
<keyword evidence="3" id="KW-1185">Reference proteome</keyword>
<dbReference type="Pfam" id="PF12746">
    <property type="entry name" value="GNAT_acetyltran"/>
    <property type="match status" value="1"/>
</dbReference>
<name>A0ABX7YIA2_9STRE</name>
<dbReference type="PANTHER" id="PTHR31143:SF2">
    <property type="entry name" value="FR47-LIKE DOMAIN-CONTAINING PROTEIN-RELATED"/>
    <property type="match status" value="1"/>
</dbReference>
<dbReference type="Proteomes" id="UP000677616">
    <property type="component" value="Chromosome"/>
</dbReference>
<evidence type="ECO:0000259" key="1">
    <source>
        <dbReference type="PROSITE" id="PS51186"/>
    </source>
</evidence>
<dbReference type="EMBL" id="CP073084">
    <property type="protein sequence ID" value="QUE53521.1"/>
    <property type="molecule type" value="Genomic_DNA"/>
</dbReference>
<dbReference type="InterPro" id="IPR000182">
    <property type="entry name" value="GNAT_dom"/>
</dbReference>
<dbReference type="RefSeq" id="WP_212569695.1">
    <property type="nucleotide sequence ID" value="NZ_CP073084.1"/>
</dbReference>
<feature type="domain" description="N-acetyltransferase" evidence="1">
    <location>
        <begin position="120"/>
        <end position="248"/>
    </location>
</feature>
<accession>A0ABX7YIA2</accession>
<reference evidence="2 3" key="1">
    <citation type="submission" date="2021-04" db="EMBL/GenBank/DDBJ databases">
        <title>Complete genome sequence of a novel Streptococcus species.</title>
        <authorList>
            <person name="Teng J.L.L."/>
        </authorList>
    </citation>
    <scope>NUCLEOTIDE SEQUENCE [LARGE SCALE GENOMIC DNA]</scope>
    <source>
        <strain evidence="2 3">HKU75</strain>
    </source>
</reference>
<dbReference type="Gene3D" id="3.40.630.110">
    <property type="entry name" value="GNAT acetyltransferase-like"/>
    <property type="match status" value="1"/>
</dbReference>
<evidence type="ECO:0000313" key="2">
    <source>
        <dbReference type="EMBL" id="QUE53521.1"/>
    </source>
</evidence>
<dbReference type="PROSITE" id="PS51186">
    <property type="entry name" value="GNAT"/>
    <property type="match status" value="1"/>
</dbReference>
<dbReference type="PANTHER" id="PTHR31143">
    <property type="match status" value="1"/>
</dbReference>
<dbReference type="InterPro" id="IPR042573">
    <property type="entry name" value="GNAT_acetyltra_N"/>
</dbReference>
<evidence type="ECO:0000313" key="3">
    <source>
        <dbReference type="Proteomes" id="UP000677616"/>
    </source>
</evidence>
<sequence length="248" mass="27755">MAEQTSQIAALFGDWPETLIWTCLEGRMGQIHVDDSQSPQSALALYGRQSFFAFLAGKPDAALLRKCEGKDIILVPQDQAWADLIESQYGHRVRLFTRYATKKDTLFDREYLEGLVDSLPEGFEVTSINRSLYEACLVEAWSQDLVGNFADFEQFATFGLGYLVLHKGQVVSGASSYASYSGGIEIEVDTREGYRGQGLATICAAKLILTCLERGLYPSWDAHTLTSLKLAEKLGYELDKAYQAYEWR</sequence>
<dbReference type="InterPro" id="IPR027365">
    <property type="entry name" value="GNAT_acetyltra_YdfB-like"/>
</dbReference>